<protein>
    <recommendedName>
        <fullName evidence="3">DUF2789 domain-containing protein</fullName>
    </recommendedName>
</protein>
<dbReference type="InterPro" id="IPR038086">
    <property type="entry name" value="DUF2789_sf"/>
</dbReference>
<sequence>MDLTNHVMTDLFDQLGLPSSEAEMTQFIADHRPLPESVKLADAPFWSKGQAQFLREEINEDSEWAPLVDQLNTSLRA</sequence>
<dbReference type="EMBL" id="CP019236">
    <property type="protein sequence ID" value="APW39942.1"/>
    <property type="molecule type" value="Genomic_DNA"/>
</dbReference>
<dbReference type="Pfam" id="PF10982">
    <property type="entry name" value="DUF2789"/>
    <property type="match status" value="1"/>
</dbReference>
<dbReference type="Gene3D" id="1.10.10.1130">
    <property type="entry name" value="Uncharacterised protein PF10982, DUF2789"/>
    <property type="match status" value="1"/>
</dbReference>
<dbReference type="InterPro" id="IPR021250">
    <property type="entry name" value="DUF2789"/>
</dbReference>
<proteinExistence type="predicted"/>
<keyword evidence="2" id="KW-1185">Reference proteome</keyword>
<reference evidence="1 2" key="1">
    <citation type="submission" date="2017-01" db="EMBL/GenBank/DDBJ databases">
        <authorList>
            <person name="Mah S.A."/>
            <person name="Swanson W.J."/>
            <person name="Moy G.W."/>
            <person name="Vacquier V.D."/>
        </authorList>
    </citation>
    <scope>NUCLEOTIDE SEQUENCE [LARGE SCALE GENOMIC DNA]</scope>
    <source>
        <strain evidence="1 2">DCY110</strain>
    </source>
</reference>
<dbReference type="Proteomes" id="UP000186609">
    <property type="component" value="Chromosome"/>
</dbReference>
<dbReference type="KEGG" id="rhy:RD110_24315"/>
<name>A0A1P8K1P8_9BURK</name>
<evidence type="ECO:0000313" key="1">
    <source>
        <dbReference type="EMBL" id="APW39942.1"/>
    </source>
</evidence>
<gene>
    <name evidence="1" type="ORF">RD110_24315</name>
</gene>
<evidence type="ECO:0000313" key="2">
    <source>
        <dbReference type="Proteomes" id="UP000186609"/>
    </source>
</evidence>
<dbReference type="AlphaFoldDB" id="A0A1P8K1P8"/>
<accession>A0A1P8K1P8</accession>
<evidence type="ECO:0008006" key="3">
    <source>
        <dbReference type="Google" id="ProtNLM"/>
    </source>
</evidence>
<dbReference type="OrthoDB" id="5828847at2"/>
<dbReference type="STRING" id="1842727.RD110_24315"/>
<dbReference type="RefSeq" id="WP_076202927.1">
    <property type="nucleotide sequence ID" value="NZ_CP019236.1"/>
</dbReference>
<organism evidence="1 2">
    <name type="scientific">Rhodoferax koreensis</name>
    <dbReference type="NCBI Taxonomy" id="1842727"/>
    <lineage>
        <taxon>Bacteria</taxon>
        <taxon>Pseudomonadati</taxon>
        <taxon>Pseudomonadota</taxon>
        <taxon>Betaproteobacteria</taxon>
        <taxon>Burkholderiales</taxon>
        <taxon>Comamonadaceae</taxon>
        <taxon>Rhodoferax</taxon>
    </lineage>
</organism>